<protein>
    <submittedName>
        <fullName evidence="1">Uncharacterized protein</fullName>
    </submittedName>
</protein>
<sequence>VAECFQRSGDTISKCFHHMVNALTCPAVYNTYIKFPDVNTLIPEEILQSKKFYPFLKAAVGATDGSH</sequence>
<dbReference type="EMBL" id="KN837215">
    <property type="protein sequence ID" value="KIJ33304.1"/>
    <property type="molecule type" value="Genomic_DNA"/>
</dbReference>
<evidence type="ECO:0000313" key="2">
    <source>
        <dbReference type="Proteomes" id="UP000054279"/>
    </source>
</evidence>
<dbReference type="Proteomes" id="UP000054279">
    <property type="component" value="Unassembled WGS sequence"/>
</dbReference>
<reference evidence="1 2" key="1">
    <citation type="submission" date="2014-06" db="EMBL/GenBank/DDBJ databases">
        <title>Evolutionary Origins and Diversification of the Mycorrhizal Mutualists.</title>
        <authorList>
            <consortium name="DOE Joint Genome Institute"/>
            <consortium name="Mycorrhizal Genomics Consortium"/>
            <person name="Kohler A."/>
            <person name="Kuo A."/>
            <person name="Nagy L.G."/>
            <person name="Floudas D."/>
            <person name="Copeland A."/>
            <person name="Barry K.W."/>
            <person name="Cichocki N."/>
            <person name="Veneault-Fourrey C."/>
            <person name="LaButti K."/>
            <person name="Lindquist E.A."/>
            <person name="Lipzen A."/>
            <person name="Lundell T."/>
            <person name="Morin E."/>
            <person name="Murat C."/>
            <person name="Riley R."/>
            <person name="Ohm R."/>
            <person name="Sun H."/>
            <person name="Tunlid A."/>
            <person name="Henrissat B."/>
            <person name="Grigoriev I.V."/>
            <person name="Hibbett D.S."/>
            <person name="Martin F."/>
        </authorList>
    </citation>
    <scope>NUCLEOTIDE SEQUENCE [LARGE SCALE GENOMIC DNA]</scope>
    <source>
        <strain evidence="1 2">SS14</strain>
    </source>
</reference>
<gene>
    <name evidence="1" type="ORF">M422DRAFT_148140</name>
</gene>
<dbReference type="OrthoDB" id="1681765at2759"/>
<feature type="non-terminal residue" evidence="1">
    <location>
        <position position="67"/>
    </location>
</feature>
<accession>A0A0C9UEW0</accession>
<organism evidence="1 2">
    <name type="scientific">Sphaerobolus stellatus (strain SS14)</name>
    <dbReference type="NCBI Taxonomy" id="990650"/>
    <lineage>
        <taxon>Eukaryota</taxon>
        <taxon>Fungi</taxon>
        <taxon>Dikarya</taxon>
        <taxon>Basidiomycota</taxon>
        <taxon>Agaricomycotina</taxon>
        <taxon>Agaricomycetes</taxon>
        <taxon>Phallomycetidae</taxon>
        <taxon>Geastrales</taxon>
        <taxon>Sphaerobolaceae</taxon>
        <taxon>Sphaerobolus</taxon>
    </lineage>
</organism>
<feature type="non-terminal residue" evidence="1">
    <location>
        <position position="1"/>
    </location>
</feature>
<keyword evidence="2" id="KW-1185">Reference proteome</keyword>
<name>A0A0C9UEW0_SPHS4</name>
<dbReference type="HOGENOM" id="CLU_040082_6_1_1"/>
<dbReference type="AlphaFoldDB" id="A0A0C9UEW0"/>
<proteinExistence type="predicted"/>
<evidence type="ECO:0000313" key="1">
    <source>
        <dbReference type="EMBL" id="KIJ33304.1"/>
    </source>
</evidence>